<organism evidence="1 2">
    <name type="scientific">Cercophora samala</name>
    <dbReference type="NCBI Taxonomy" id="330535"/>
    <lineage>
        <taxon>Eukaryota</taxon>
        <taxon>Fungi</taxon>
        <taxon>Dikarya</taxon>
        <taxon>Ascomycota</taxon>
        <taxon>Pezizomycotina</taxon>
        <taxon>Sordariomycetes</taxon>
        <taxon>Sordariomycetidae</taxon>
        <taxon>Sordariales</taxon>
        <taxon>Lasiosphaeriaceae</taxon>
        <taxon>Cercophora</taxon>
    </lineage>
</organism>
<proteinExistence type="predicted"/>
<dbReference type="AlphaFoldDB" id="A0AA40DGC9"/>
<reference evidence="1" key="1">
    <citation type="submission" date="2023-06" db="EMBL/GenBank/DDBJ databases">
        <title>Genome-scale phylogeny and comparative genomics of the fungal order Sordariales.</title>
        <authorList>
            <consortium name="Lawrence Berkeley National Laboratory"/>
            <person name="Hensen N."/>
            <person name="Bonometti L."/>
            <person name="Westerberg I."/>
            <person name="Brannstrom I.O."/>
            <person name="Guillou S."/>
            <person name="Cros-Aarteil S."/>
            <person name="Calhoun S."/>
            <person name="Haridas S."/>
            <person name="Kuo A."/>
            <person name="Mondo S."/>
            <person name="Pangilinan J."/>
            <person name="Riley R."/>
            <person name="Labutti K."/>
            <person name="Andreopoulos B."/>
            <person name="Lipzen A."/>
            <person name="Chen C."/>
            <person name="Yanf M."/>
            <person name="Daum C."/>
            <person name="Ng V."/>
            <person name="Clum A."/>
            <person name="Steindorff A."/>
            <person name="Ohm R."/>
            <person name="Martin F."/>
            <person name="Silar P."/>
            <person name="Natvig D."/>
            <person name="Lalanne C."/>
            <person name="Gautier V."/>
            <person name="Ament-Velasquez S.L."/>
            <person name="Kruys A."/>
            <person name="Hutchinson M.I."/>
            <person name="Powell A.J."/>
            <person name="Barry K."/>
            <person name="Miller A.N."/>
            <person name="Grigoriev I.V."/>
            <person name="Debuchy R."/>
            <person name="Gladieux P."/>
            <person name="Thoren M.H."/>
            <person name="Johannesson H."/>
        </authorList>
    </citation>
    <scope>NUCLEOTIDE SEQUENCE</scope>
    <source>
        <strain evidence="1">CBS 307.81</strain>
    </source>
</reference>
<dbReference type="Proteomes" id="UP001174997">
    <property type="component" value="Unassembled WGS sequence"/>
</dbReference>
<dbReference type="EMBL" id="JAULSY010000012">
    <property type="protein sequence ID" value="KAK0672559.1"/>
    <property type="molecule type" value="Genomic_DNA"/>
</dbReference>
<name>A0AA40DGC9_9PEZI</name>
<sequence>MSPPLPPKTYLLPPTFDLPPETSIRLGNLLSDPFAPHRPLASLPIPPANTATTIQTNLVTTRTKSDSLSGSVSAGLLQLVGGRLSGGVGRSGRTRFAAGRVTTRQVVDVEGCCDQIGELVGLEGGNPRVRRVLFGGLGVGRGRGRLYLIVGVKSAEGFKVWREGGVKRGVGVGGEVPLGVAGGGVDLGGEVAAGREVVEGEGYEVEGEVVIAYRVVVVKRRGWREKGVELGEYRGRDRERMLGDEEGDGDLDVEEGIEVAEMGLEGEEDEEDMGVRRVVVESEEGEVVVLSVEDEVDLDSEG</sequence>
<gene>
    <name evidence="1" type="ORF">QBC41DRAFT_299500</name>
</gene>
<accession>A0AA40DGC9</accession>
<evidence type="ECO:0000313" key="2">
    <source>
        <dbReference type="Proteomes" id="UP001174997"/>
    </source>
</evidence>
<evidence type="ECO:0000313" key="1">
    <source>
        <dbReference type="EMBL" id="KAK0672559.1"/>
    </source>
</evidence>
<protein>
    <submittedName>
        <fullName evidence="1">Uncharacterized protein</fullName>
    </submittedName>
</protein>
<comment type="caution">
    <text evidence="1">The sequence shown here is derived from an EMBL/GenBank/DDBJ whole genome shotgun (WGS) entry which is preliminary data.</text>
</comment>
<keyword evidence="2" id="KW-1185">Reference proteome</keyword>